<keyword evidence="4 9" id="KW-0812">Transmembrane</keyword>
<feature type="transmembrane region" description="Helical" evidence="9">
    <location>
        <begin position="170"/>
        <end position="187"/>
    </location>
</feature>
<dbReference type="Pfam" id="PF03169">
    <property type="entry name" value="OPT"/>
    <property type="match status" value="1"/>
</dbReference>
<evidence type="ECO:0000256" key="8">
    <source>
        <dbReference type="ARBA" id="ARBA00023136"/>
    </source>
</evidence>
<evidence type="ECO:0000256" key="4">
    <source>
        <dbReference type="ARBA" id="ARBA00022692"/>
    </source>
</evidence>
<keyword evidence="7 9" id="KW-1133">Transmembrane helix</keyword>
<keyword evidence="8 9" id="KW-0472">Membrane</keyword>
<evidence type="ECO:0000313" key="10">
    <source>
        <dbReference type="Proteomes" id="UP000504607"/>
    </source>
</evidence>
<evidence type="ECO:0000256" key="1">
    <source>
        <dbReference type="ARBA" id="ARBA00004141"/>
    </source>
</evidence>
<name>A0A6I9RU43_ELAGV</name>
<dbReference type="InterPro" id="IPR004813">
    <property type="entry name" value="OPT"/>
</dbReference>
<evidence type="ECO:0000256" key="2">
    <source>
        <dbReference type="ARBA" id="ARBA00005484"/>
    </source>
</evidence>
<keyword evidence="10" id="KW-1185">Reference proteome</keyword>
<gene>
    <name evidence="11" type="primary">LOC105052958</name>
</gene>
<dbReference type="GO" id="GO:0016020">
    <property type="term" value="C:membrane"/>
    <property type="evidence" value="ECO:0007669"/>
    <property type="project" value="UniProtKB-SubCell"/>
</dbReference>
<feature type="transmembrane region" description="Helical" evidence="9">
    <location>
        <begin position="199"/>
        <end position="221"/>
    </location>
</feature>
<sequence length="258" mass="28770">MLNGYLSPGKPIANMTFKIYGTLGVSTATQAISSFKQGHYMKIPPKSMFLVQIIGTALSTTASFVTGWWIFSSVPHICDLERLPKGSPWTCPSERIAFSVGVAWGLVGPQKMFYPSGTYSMIFVFFIIGLLAPVPVWILSQMYPEKKWIQLITMPVIFYIGSITPPVSAINIWPWMVVGTIFNYVVFKKYKGWWVRYNYVLSSGLDIGAAFVAVLATILQVRDTYGISWWGLELDDHCPLAKCPTEPGIVVEGCPVFK</sequence>
<accession>A0A6I9RU43</accession>
<dbReference type="RefSeq" id="XP_010932249.1">
    <property type="nucleotide sequence ID" value="XM_010933947.3"/>
</dbReference>
<dbReference type="Proteomes" id="UP000504607">
    <property type="component" value="Chromosome 1"/>
</dbReference>
<dbReference type="GO" id="GO:0015031">
    <property type="term" value="P:protein transport"/>
    <property type="evidence" value="ECO:0007669"/>
    <property type="project" value="UniProtKB-KW"/>
</dbReference>
<dbReference type="PANTHER" id="PTHR22601">
    <property type="entry name" value="ISP4 LIKE PROTEIN"/>
    <property type="match status" value="1"/>
</dbReference>
<protein>
    <submittedName>
        <fullName evidence="11">Oligopeptide transporter 5-like</fullName>
    </submittedName>
</protein>
<evidence type="ECO:0000256" key="6">
    <source>
        <dbReference type="ARBA" id="ARBA00022927"/>
    </source>
</evidence>
<comment type="subcellular location">
    <subcellularLocation>
        <location evidence="1">Membrane</location>
        <topology evidence="1">Multi-pass membrane protein</topology>
    </subcellularLocation>
</comment>
<comment type="similarity">
    <text evidence="2">Belongs to the oligopeptide OPT transporter (TC 2.A.67.1) family.</text>
</comment>
<dbReference type="AlphaFoldDB" id="A0A6I9RU43"/>
<organism evidence="10 11">
    <name type="scientific">Elaeis guineensis var. tenera</name>
    <name type="common">Oil palm</name>
    <dbReference type="NCBI Taxonomy" id="51953"/>
    <lineage>
        <taxon>Eukaryota</taxon>
        <taxon>Viridiplantae</taxon>
        <taxon>Streptophyta</taxon>
        <taxon>Embryophyta</taxon>
        <taxon>Tracheophyta</taxon>
        <taxon>Spermatophyta</taxon>
        <taxon>Magnoliopsida</taxon>
        <taxon>Liliopsida</taxon>
        <taxon>Arecaceae</taxon>
        <taxon>Arecoideae</taxon>
        <taxon>Cocoseae</taxon>
        <taxon>Elaeidinae</taxon>
        <taxon>Elaeis</taxon>
    </lineage>
</organism>
<dbReference type="InParanoid" id="A0A6I9RU43"/>
<evidence type="ECO:0000256" key="3">
    <source>
        <dbReference type="ARBA" id="ARBA00022448"/>
    </source>
</evidence>
<dbReference type="InterPro" id="IPR004648">
    <property type="entry name" value="Oligpept_transpt"/>
</dbReference>
<reference evidence="11" key="1">
    <citation type="submission" date="2025-08" db="UniProtKB">
        <authorList>
            <consortium name="RefSeq"/>
        </authorList>
    </citation>
    <scope>IDENTIFICATION</scope>
</reference>
<evidence type="ECO:0000256" key="9">
    <source>
        <dbReference type="SAM" id="Phobius"/>
    </source>
</evidence>
<feature type="transmembrane region" description="Helical" evidence="9">
    <location>
        <begin position="49"/>
        <end position="71"/>
    </location>
</feature>
<keyword evidence="3" id="KW-0813">Transport</keyword>
<keyword evidence="5" id="KW-0571">Peptide transport</keyword>
<dbReference type="NCBIfam" id="TIGR00728">
    <property type="entry name" value="OPT_sfam"/>
    <property type="match status" value="1"/>
</dbReference>
<feature type="transmembrane region" description="Helical" evidence="9">
    <location>
        <begin position="119"/>
        <end position="139"/>
    </location>
</feature>
<dbReference type="GO" id="GO:0035673">
    <property type="term" value="F:oligopeptide transmembrane transporter activity"/>
    <property type="evidence" value="ECO:0007669"/>
    <property type="project" value="InterPro"/>
</dbReference>
<feature type="transmembrane region" description="Helical" evidence="9">
    <location>
        <begin position="148"/>
        <end position="164"/>
    </location>
</feature>
<evidence type="ECO:0000313" key="11">
    <source>
        <dbReference type="RefSeq" id="XP_010932249.1"/>
    </source>
</evidence>
<dbReference type="OrthoDB" id="9986677at2759"/>
<keyword evidence="6" id="KW-0653">Protein transport</keyword>
<evidence type="ECO:0000256" key="7">
    <source>
        <dbReference type="ARBA" id="ARBA00022989"/>
    </source>
</evidence>
<evidence type="ECO:0000256" key="5">
    <source>
        <dbReference type="ARBA" id="ARBA00022856"/>
    </source>
</evidence>
<proteinExistence type="inferred from homology"/>